<dbReference type="FunFam" id="2.60.40.420:FF:000021">
    <property type="entry name" value="Extracellular dihydrogeodin oxidase/laccase"/>
    <property type="match status" value="1"/>
</dbReference>
<feature type="signal peptide" evidence="5">
    <location>
        <begin position="1"/>
        <end position="19"/>
    </location>
</feature>
<evidence type="ECO:0000313" key="10">
    <source>
        <dbReference type="Proteomes" id="UP001239445"/>
    </source>
</evidence>
<dbReference type="Pfam" id="PF07731">
    <property type="entry name" value="Cu-oxidase_2"/>
    <property type="match status" value="1"/>
</dbReference>
<keyword evidence="2" id="KW-0479">Metal-binding</keyword>
<dbReference type="InterPro" id="IPR011706">
    <property type="entry name" value="Cu-oxidase_C"/>
</dbReference>
<evidence type="ECO:0000256" key="4">
    <source>
        <dbReference type="ARBA" id="ARBA00023008"/>
    </source>
</evidence>
<reference evidence="9" key="1">
    <citation type="submission" date="2023-06" db="EMBL/GenBank/DDBJ databases">
        <title>Genome-scale phylogeny and comparative genomics of the fungal order Sordariales.</title>
        <authorList>
            <consortium name="Lawrence Berkeley National Laboratory"/>
            <person name="Hensen N."/>
            <person name="Bonometti L."/>
            <person name="Westerberg I."/>
            <person name="Brannstrom I.O."/>
            <person name="Guillou S."/>
            <person name="Cros-Aarteil S."/>
            <person name="Calhoun S."/>
            <person name="Haridas S."/>
            <person name="Kuo A."/>
            <person name="Mondo S."/>
            <person name="Pangilinan J."/>
            <person name="Riley R."/>
            <person name="Labutti K."/>
            <person name="Andreopoulos B."/>
            <person name="Lipzen A."/>
            <person name="Chen C."/>
            <person name="Yanf M."/>
            <person name="Daum C."/>
            <person name="Ng V."/>
            <person name="Clum A."/>
            <person name="Steindorff A."/>
            <person name="Ohm R."/>
            <person name="Martin F."/>
            <person name="Silar P."/>
            <person name="Natvig D."/>
            <person name="Lalanne C."/>
            <person name="Gautier V."/>
            <person name="Ament-Velasquez S.L."/>
            <person name="Kruys A."/>
            <person name="Hutchinson M.I."/>
            <person name="Powell A.J."/>
            <person name="Barry K."/>
            <person name="Miller A.N."/>
            <person name="Grigoriev I.V."/>
            <person name="Debuchy R."/>
            <person name="Gladieux P."/>
            <person name="Thoren M.H."/>
            <person name="Johannesson H."/>
        </authorList>
    </citation>
    <scope>NUCLEOTIDE SEQUENCE</scope>
    <source>
        <strain evidence="9">PSN4</strain>
    </source>
</reference>
<dbReference type="CDD" id="cd13880">
    <property type="entry name" value="CuRO_2_MaLCC_like"/>
    <property type="match status" value="1"/>
</dbReference>
<feature type="domain" description="Plastocyanin-like" evidence="7">
    <location>
        <begin position="422"/>
        <end position="548"/>
    </location>
</feature>
<dbReference type="PANTHER" id="PTHR11709">
    <property type="entry name" value="MULTI-COPPER OXIDASE"/>
    <property type="match status" value="1"/>
</dbReference>
<feature type="domain" description="Plastocyanin-like" evidence="6">
    <location>
        <begin position="201"/>
        <end position="327"/>
    </location>
</feature>
<dbReference type="Pfam" id="PF07732">
    <property type="entry name" value="Cu-oxidase_3"/>
    <property type="match status" value="1"/>
</dbReference>
<gene>
    <name evidence="9" type="ORF">QBC47DRAFT_439240</name>
</gene>
<evidence type="ECO:0000259" key="8">
    <source>
        <dbReference type="Pfam" id="PF07732"/>
    </source>
</evidence>
<comment type="similarity">
    <text evidence="1">Belongs to the multicopper oxidase family.</text>
</comment>
<keyword evidence="4" id="KW-0186">Copper</keyword>
<keyword evidence="5" id="KW-0732">Signal</keyword>
<evidence type="ECO:0000256" key="3">
    <source>
        <dbReference type="ARBA" id="ARBA00023002"/>
    </source>
</evidence>
<evidence type="ECO:0000259" key="7">
    <source>
        <dbReference type="Pfam" id="PF07731"/>
    </source>
</evidence>
<dbReference type="GO" id="GO:0016491">
    <property type="term" value="F:oxidoreductase activity"/>
    <property type="evidence" value="ECO:0007669"/>
    <property type="project" value="UniProtKB-KW"/>
</dbReference>
<dbReference type="InterPro" id="IPR008972">
    <property type="entry name" value="Cupredoxin"/>
</dbReference>
<dbReference type="PANTHER" id="PTHR11709:SF502">
    <property type="entry name" value="MULTICOPPER OXIDASE"/>
    <property type="match status" value="1"/>
</dbReference>
<organism evidence="9 10">
    <name type="scientific">Echria macrotheca</name>
    <dbReference type="NCBI Taxonomy" id="438768"/>
    <lineage>
        <taxon>Eukaryota</taxon>
        <taxon>Fungi</taxon>
        <taxon>Dikarya</taxon>
        <taxon>Ascomycota</taxon>
        <taxon>Pezizomycotina</taxon>
        <taxon>Sordariomycetes</taxon>
        <taxon>Sordariomycetidae</taxon>
        <taxon>Sordariales</taxon>
        <taxon>Schizotheciaceae</taxon>
        <taxon>Echria</taxon>
    </lineage>
</organism>
<protein>
    <submittedName>
        <fullName evidence="9">Multicopper oxidase</fullName>
    </submittedName>
</protein>
<dbReference type="InterPro" id="IPR001117">
    <property type="entry name" value="Cu-oxidase_2nd"/>
</dbReference>
<evidence type="ECO:0000259" key="6">
    <source>
        <dbReference type="Pfam" id="PF00394"/>
    </source>
</evidence>
<evidence type="ECO:0000256" key="5">
    <source>
        <dbReference type="SAM" id="SignalP"/>
    </source>
</evidence>
<dbReference type="Proteomes" id="UP001239445">
    <property type="component" value="Unassembled WGS sequence"/>
</dbReference>
<dbReference type="SUPFAM" id="SSF49503">
    <property type="entry name" value="Cupredoxins"/>
    <property type="match status" value="3"/>
</dbReference>
<dbReference type="FunFam" id="2.60.40.420:FF:000045">
    <property type="entry name" value="Laccase 2"/>
    <property type="match status" value="1"/>
</dbReference>
<proteinExistence type="inferred from homology"/>
<evidence type="ECO:0000256" key="2">
    <source>
        <dbReference type="ARBA" id="ARBA00022723"/>
    </source>
</evidence>
<feature type="chain" id="PRO_5042507747" evidence="5">
    <location>
        <begin position="20"/>
        <end position="586"/>
    </location>
</feature>
<dbReference type="Pfam" id="PF00394">
    <property type="entry name" value="Cu-oxidase"/>
    <property type="match status" value="1"/>
</dbReference>
<dbReference type="CDD" id="cd13901">
    <property type="entry name" value="CuRO_3_MaLCC_like"/>
    <property type="match status" value="1"/>
</dbReference>
<keyword evidence="10" id="KW-1185">Reference proteome</keyword>
<name>A0AAJ0F492_9PEZI</name>
<dbReference type="GO" id="GO:0005507">
    <property type="term" value="F:copper ion binding"/>
    <property type="evidence" value="ECO:0007669"/>
    <property type="project" value="InterPro"/>
</dbReference>
<dbReference type="InterPro" id="IPR011707">
    <property type="entry name" value="Cu-oxidase-like_N"/>
</dbReference>
<dbReference type="EMBL" id="MU839849">
    <property type="protein sequence ID" value="KAK1750118.1"/>
    <property type="molecule type" value="Genomic_DNA"/>
</dbReference>
<keyword evidence="3" id="KW-0560">Oxidoreductase</keyword>
<evidence type="ECO:0000256" key="1">
    <source>
        <dbReference type="ARBA" id="ARBA00010609"/>
    </source>
</evidence>
<dbReference type="InterPro" id="IPR045087">
    <property type="entry name" value="Cu-oxidase_fam"/>
</dbReference>
<accession>A0AAJ0F492</accession>
<evidence type="ECO:0000313" key="9">
    <source>
        <dbReference type="EMBL" id="KAK1750118.1"/>
    </source>
</evidence>
<dbReference type="Gene3D" id="2.60.40.420">
    <property type="entry name" value="Cupredoxins - blue copper proteins"/>
    <property type="match status" value="3"/>
</dbReference>
<feature type="domain" description="Plastocyanin-like" evidence="8">
    <location>
        <begin position="75"/>
        <end position="189"/>
    </location>
</feature>
<sequence>MHSHSFWRAIGLFGVGAVAAPSTWQSLHGRANATGCKFDSLSSPTCWDGVFDLKTNYYTDGPKTGKTWEYNFTLTNMTVAPDGIPRTVLAINGQIPGPTIHANWGDTVVVHVENMLDYAGTALHFHGIRQNNTNPMDGVASVTQCPIPGSGGKMTYTWVATQYGTSWYHSHYGVQAWDGVFGPIEIAGPASASYNKDLGAIMLSDWTHNTSESLLEYVNTQGYGGVPMNNGLINGNNTYVKADGTTVGKRWEIPFEKDKLHRIRFVNTAMDTMYKVSFDNHSMQVIAADFVPIEPFTTNVLSIAIGQRYDVIVNASAAAGNYWFRAVPMGCGGGQDPGFDLRAIVRYDPNNTSTPAETNPPDFGSDCHDTPMDKLKPVLQLDITHLPAKFEVDHDLAWAMHNDENTGALDWEIQTQPYLSQWDHPALQQISENLNGSSTVFDPRQQVIRVNDTHQWIFALLRTVEGTTHPIHLHGHDFYIVGQSDEPFNASTFVPQTVNPPRRDVAMVVDSGYLVIAFQPDNPGAWLLHCHIGWHTSEGFAVTFLEHEDRLKGLLTGGQGGALTKNCDDWKGFAEKQGIKQNDSGV</sequence>
<dbReference type="AlphaFoldDB" id="A0AAJ0F492"/>
<comment type="caution">
    <text evidence="9">The sequence shown here is derived from an EMBL/GenBank/DDBJ whole genome shotgun (WGS) entry which is preliminary data.</text>
</comment>